<feature type="compositionally biased region" description="Pro residues" evidence="1">
    <location>
        <begin position="101"/>
        <end position="110"/>
    </location>
</feature>
<feature type="region of interest" description="Disordered" evidence="1">
    <location>
        <begin position="91"/>
        <end position="117"/>
    </location>
</feature>
<comment type="caution">
    <text evidence="2">The sequence shown here is derived from an EMBL/GenBank/DDBJ whole genome shotgun (WGS) entry which is preliminary data.</text>
</comment>
<reference evidence="2 3" key="1">
    <citation type="submission" date="2020-08" db="EMBL/GenBank/DDBJ databases">
        <title>Sequencing the genomes of 1000 actinobacteria strains.</title>
        <authorList>
            <person name="Klenk H.-P."/>
        </authorList>
    </citation>
    <scope>NUCLEOTIDE SEQUENCE [LARGE SCALE GENOMIC DNA]</scope>
    <source>
        <strain evidence="2 3">DSM 43149</strain>
    </source>
</reference>
<dbReference type="RefSeq" id="WP_184995787.1">
    <property type="nucleotide sequence ID" value="NZ_BOMK01000003.1"/>
</dbReference>
<sequence length="200" mass="21071">MSGSVRSVGVLEIQPELGEAEIGSVRVEEPDLTERVEFEGSLESLIATLGDEPAPNTWLRWFRSAHDGVDVGLDLLPFDVEDDWHPSVEWEASAAAEPEPEPAPAVPPAPKARRTGKLRSRRMRIALVGIASLAVLNLGASLSDRAGAPDDSPASGGAATARPGTLESRAHIDGLRFFPLPALSSSLGARAEATGPAARR</sequence>
<protein>
    <submittedName>
        <fullName evidence="2">Uncharacterized protein</fullName>
    </submittedName>
</protein>
<gene>
    <name evidence="2" type="ORF">BJ971_005172</name>
</gene>
<evidence type="ECO:0000313" key="3">
    <source>
        <dbReference type="Proteomes" id="UP000578112"/>
    </source>
</evidence>
<evidence type="ECO:0000313" key="2">
    <source>
        <dbReference type="EMBL" id="MBB4764616.1"/>
    </source>
</evidence>
<dbReference type="EMBL" id="JACHNH010000001">
    <property type="protein sequence ID" value="MBB4764616.1"/>
    <property type="molecule type" value="Genomic_DNA"/>
</dbReference>
<feature type="region of interest" description="Disordered" evidence="1">
    <location>
        <begin position="145"/>
        <end position="166"/>
    </location>
</feature>
<proteinExistence type="predicted"/>
<dbReference type="AlphaFoldDB" id="A0A7W7MRT7"/>
<keyword evidence="3" id="KW-1185">Reference proteome</keyword>
<accession>A0A7W7MRT7</accession>
<name>A0A7W7MRT7_9ACTN</name>
<organism evidence="2 3">
    <name type="scientific">Actinoplanes digitatis</name>
    <dbReference type="NCBI Taxonomy" id="1868"/>
    <lineage>
        <taxon>Bacteria</taxon>
        <taxon>Bacillati</taxon>
        <taxon>Actinomycetota</taxon>
        <taxon>Actinomycetes</taxon>
        <taxon>Micromonosporales</taxon>
        <taxon>Micromonosporaceae</taxon>
        <taxon>Actinoplanes</taxon>
    </lineage>
</organism>
<evidence type="ECO:0000256" key="1">
    <source>
        <dbReference type="SAM" id="MobiDB-lite"/>
    </source>
</evidence>
<dbReference type="Proteomes" id="UP000578112">
    <property type="component" value="Unassembled WGS sequence"/>
</dbReference>